<sequence length="156" mass="18425">MWLFSKEKTVYFQQECEDKTGELIKQQILEKVSVDDCIIAAEMIDVLFIYPELAEELARVLYMSNKELFRTVAMFVGTFEIFVQVSNTTKVIIQCIPVDEEMEEEVFSDMKVIGFKYKKKSTDEEIEEIAEWMLEYKKMCKKIAEHYEIAQKESLL</sequence>
<gene>
    <name evidence="1" type="ORF">COJ50_04245</name>
</gene>
<dbReference type="EMBL" id="NUYN01000006">
    <property type="protein sequence ID" value="PFN28456.1"/>
    <property type="molecule type" value="Genomic_DNA"/>
</dbReference>
<dbReference type="RefSeq" id="WP_000266198.1">
    <property type="nucleotide sequence ID" value="NZ_BSWH01000001.1"/>
</dbReference>
<reference evidence="1 2" key="1">
    <citation type="submission" date="2017-09" db="EMBL/GenBank/DDBJ databases">
        <title>Large-scale bioinformatics analysis of Bacillus genomes uncovers conserved roles of natural products in bacterial physiology.</title>
        <authorList>
            <consortium name="Agbiome Team Llc"/>
            <person name="Bleich R.M."/>
            <person name="Grubbs K.J."/>
            <person name="Santa Maria K.C."/>
            <person name="Allen S.E."/>
            <person name="Farag S."/>
            <person name="Shank E.A."/>
            <person name="Bowers A."/>
        </authorList>
    </citation>
    <scope>NUCLEOTIDE SEQUENCE [LARGE SCALE GENOMIC DNA]</scope>
    <source>
        <strain evidence="1 2">AFS076905</strain>
    </source>
</reference>
<protein>
    <submittedName>
        <fullName evidence="1">Uncharacterized protein</fullName>
    </submittedName>
</protein>
<evidence type="ECO:0000313" key="1">
    <source>
        <dbReference type="EMBL" id="PFN28456.1"/>
    </source>
</evidence>
<comment type="caution">
    <text evidence="1">The sequence shown here is derived from an EMBL/GenBank/DDBJ whole genome shotgun (WGS) entry which is preliminary data.</text>
</comment>
<name>A0A0J7AF50_BACCE</name>
<dbReference type="AlphaFoldDB" id="A0A0J7AF50"/>
<evidence type="ECO:0000313" key="2">
    <source>
        <dbReference type="Proteomes" id="UP000225182"/>
    </source>
</evidence>
<proteinExistence type="predicted"/>
<accession>A0A0J7AF50</accession>
<dbReference type="GeneID" id="83635661"/>
<organism evidence="1 2">
    <name type="scientific">Bacillus cereus</name>
    <dbReference type="NCBI Taxonomy" id="1396"/>
    <lineage>
        <taxon>Bacteria</taxon>
        <taxon>Bacillati</taxon>
        <taxon>Bacillota</taxon>
        <taxon>Bacilli</taxon>
        <taxon>Bacillales</taxon>
        <taxon>Bacillaceae</taxon>
        <taxon>Bacillus</taxon>
        <taxon>Bacillus cereus group</taxon>
    </lineage>
</organism>
<dbReference type="Proteomes" id="UP000225182">
    <property type="component" value="Unassembled WGS sequence"/>
</dbReference>